<sequence>MVRGGSDFVGPRWGDFSGFSEPSVPSSAYTPSVSAAEARKLEEEIDVGPLFISPPADPRTEAGLMARNVVNAPRKRAIP</sequence>
<keyword evidence="3" id="KW-1185">Reference proteome</keyword>
<name>A0A9D4I7D6_DREPO</name>
<feature type="compositionally biased region" description="Polar residues" evidence="1">
    <location>
        <begin position="23"/>
        <end position="33"/>
    </location>
</feature>
<organism evidence="2 3">
    <name type="scientific">Dreissena polymorpha</name>
    <name type="common">Zebra mussel</name>
    <name type="synonym">Mytilus polymorpha</name>
    <dbReference type="NCBI Taxonomy" id="45954"/>
    <lineage>
        <taxon>Eukaryota</taxon>
        <taxon>Metazoa</taxon>
        <taxon>Spiralia</taxon>
        <taxon>Lophotrochozoa</taxon>
        <taxon>Mollusca</taxon>
        <taxon>Bivalvia</taxon>
        <taxon>Autobranchia</taxon>
        <taxon>Heteroconchia</taxon>
        <taxon>Euheterodonta</taxon>
        <taxon>Imparidentia</taxon>
        <taxon>Neoheterodontei</taxon>
        <taxon>Myida</taxon>
        <taxon>Dreissenoidea</taxon>
        <taxon>Dreissenidae</taxon>
        <taxon>Dreissena</taxon>
    </lineage>
</organism>
<reference evidence="2" key="2">
    <citation type="submission" date="2020-11" db="EMBL/GenBank/DDBJ databases">
        <authorList>
            <person name="McCartney M.A."/>
            <person name="Auch B."/>
            <person name="Kono T."/>
            <person name="Mallez S."/>
            <person name="Becker A."/>
            <person name="Gohl D.M."/>
            <person name="Silverstein K.A.T."/>
            <person name="Koren S."/>
            <person name="Bechman K.B."/>
            <person name="Herman A."/>
            <person name="Abrahante J.E."/>
            <person name="Garbe J."/>
        </authorList>
    </citation>
    <scope>NUCLEOTIDE SEQUENCE</scope>
    <source>
        <strain evidence="2">Duluth1</strain>
        <tissue evidence="2">Whole animal</tissue>
    </source>
</reference>
<dbReference type="EMBL" id="JAIWYP010000010">
    <property type="protein sequence ID" value="KAH3750984.1"/>
    <property type="molecule type" value="Genomic_DNA"/>
</dbReference>
<gene>
    <name evidence="2" type="ORF">DPMN_185524</name>
</gene>
<dbReference type="Proteomes" id="UP000828390">
    <property type="component" value="Unassembled WGS sequence"/>
</dbReference>
<feature type="region of interest" description="Disordered" evidence="1">
    <location>
        <begin position="1"/>
        <end position="35"/>
    </location>
</feature>
<reference evidence="2" key="1">
    <citation type="journal article" date="2019" name="bioRxiv">
        <title>The Genome of the Zebra Mussel, Dreissena polymorpha: A Resource for Invasive Species Research.</title>
        <authorList>
            <person name="McCartney M.A."/>
            <person name="Auch B."/>
            <person name="Kono T."/>
            <person name="Mallez S."/>
            <person name="Zhang Y."/>
            <person name="Obille A."/>
            <person name="Becker A."/>
            <person name="Abrahante J.E."/>
            <person name="Garbe J."/>
            <person name="Badalamenti J.P."/>
            <person name="Herman A."/>
            <person name="Mangelson H."/>
            <person name="Liachko I."/>
            <person name="Sullivan S."/>
            <person name="Sone E.D."/>
            <person name="Koren S."/>
            <person name="Silverstein K.A.T."/>
            <person name="Beckman K.B."/>
            <person name="Gohl D.M."/>
        </authorList>
    </citation>
    <scope>NUCLEOTIDE SEQUENCE</scope>
    <source>
        <strain evidence="2">Duluth1</strain>
        <tissue evidence="2">Whole animal</tissue>
    </source>
</reference>
<dbReference type="AlphaFoldDB" id="A0A9D4I7D6"/>
<protein>
    <submittedName>
        <fullName evidence="2">Uncharacterized protein</fullName>
    </submittedName>
</protein>
<evidence type="ECO:0000313" key="2">
    <source>
        <dbReference type="EMBL" id="KAH3750984.1"/>
    </source>
</evidence>
<accession>A0A9D4I7D6</accession>
<comment type="caution">
    <text evidence="2">The sequence shown here is derived from an EMBL/GenBank/DDBJ whole genome shotgun (WGS) entry which is preliminary data.</text>
</comment>
<evidence type="ECO:0000256" key="1">
    <source>
        <dbReference type="SAM" id="MobiDB-lite"/>
    </source>
</evidence>
<proteinExistence type="predicted"/>
<evidence type="ECO:0000313" key="3">
    <source>
        <dbReference type="Proteomes" id="UP000828390"/>
    </source>
</evidence>